<evidence type="ECO:0000256" key="1">
    <source>
        <dbReference type="ARBA" id="ARBA00022679"/>
    </source>
</evidence>
<dbReference type="GO" id="GO:0046983">
    <property type="term" value="F:protein dimerization activity"/>
    <property type="evidence" value="ECO:0007669"/>
    <property type="project" value="InterPro"/>
</dbReference>
<comment type="caution">
    <text evidence="6">The sequence shown here is derived from an EMBL/GenBank/DDBJ whole genome shotgun (WGS) entry which is preliminary data.</text>
</comment>
<dbReference type="InterPro" id="IPR011712">
    <property type="entry name" value="Sig_transdc_His_kin_sub3_dim/P"/>
</dbReference>
<reference evidence="6" key="2">
    <citation type="submission" date="2020-09" db="EMBL/GenBank/DDBJ databases">
        <authorList>
            <person name="Sun Q."/>
            <person name="Zhou Y."/>
        </authorList>
    </citation>
    <scope>NUCLEOTIDE SEQUENCE</scope>
    <source>
        <strain evidence="6">CGMCC 1.12827</strain>
    </source>
</reference>
<dbReference type="InterPro" id="IPR003594">
    <property type="entry name" value="HATPase_dom"/>
</dbReference>
<feature type="domain" description="Histidine kinase/HSP90-like ATPase" evidence="5">
    <location>
        <begin position="460"/>
        <end position="548"/>
    </location>
</feature>
<dbReference type="GO" id="GO:0000155">
    <property type="term" value="F:phosphorelay sensor kinase activity"/>
    <property type="evidence" value="ECO:0007669"/>
    <property type="project" value="InterPro"/>
</dbReference>
<evidence type="ECO:0000313" key="6">
    <source>
        <dbReference type="EMBL" id="GGB26836.1"/>
    </source>
</evidence>
<dbReference type="PANTHER" id="PTHR24421:SF56">
    <property type="entry name" value="OXYGEN SENSOR HISTIDINE KINASE RESPONSE REGULATOR DOST"/>
    <property type="match status" value="1"/>
</dbReference>
<keyword evidence="1" id="KW-0808">Transferase</keyword>
<dbReference type="Pfam" id="PF07730">
    <property type="entry name" value="HisKA_3"/>
    <property type="match status" value="1"/>
</dbReference>
<dbReference type="Gene3D" id="3.30.450.40">
    <property type="match status" value="1"/>
</dbReference>
<dbReference type="InterPro" id="IPR050482">
    <property type="entry name" value="Sensor_HK_TwoCompSys"/>
</dbReference>
<dbReference type="Gene3D" id="1.20.5.1930">
    <property type="match status" value="1"/>
</dbReference>
<dbReference type="SUPFAM" id="SSF55781">
    <property type="entry name" value="GAF domain-like"/>
    <property type="match status" value="1"/>
</dbReference>
<evidence type="ECO:0000259" key="5">
    <source>
        <dbReference type="SMART" id="SM00387"/>
    </source>
</evidence>
<reference evidence="6" key="1">
    <citation type="journal article" date="2014" name="Int. J. Syst. Evol. Microbiol.">
        <title>Complete genome sequence of Corynebacterium casei LMG S-19264T (=DSM 44701T), isolated from a smear-ripened cheese.</title>
        <authorList>
            <consortium name="US DOE Joint Genome Institute (JGI-PGF)"/>
            <person name="Walter F."/>
            <person name="Albersmeier A."/>
            <person name="Kalinowski J."/>
            <person name="Ruckert C."/>
        </authorList>
    </citation>
    <scope>NUCLEOTIDE SEQUENCE</scope>
    <source>
        <strain evidence="6">CGMCC 1.12827</strain>
    </source>
</reference>
<dbReference type="PANTHER" id="PTHR24421">
    <property type="entry name" value="NITRATE/NITRITE SENSOR PROTEIN NARX-RELATED"/>
    <property type="match status" value="1"/>
</dbReference>
<organism evidence="6 7">
    <name type="scientific">Gordonia jinhuaensis</name>
    <dbReference type="NCBI Taxonomy" id="1517702"/>
    <lineage>
        <taxon>Bacteria</taxon>
        <taxon>Bacillati</taxon>
        <taxon>Actinomycetota</taxon>
        <taxon>Actinomycetes</taxon>
        <taxon>Mycobacteriales</taxon>
        <taxon>Gordoniaceae</taxon>
        <taxon>Gordonia</taxon>
    </lineage>
</organism>
<gene>
    <name evidence="6" type="ORF">GCM10011489_13710</name>
</gene>
<dbReference type="AlphaFoldDB" id="A0A916WRV2"/>
<sequence length="548" mass="58886">MEMIGKSTGDSELRRLIGPAVESIDDPDDLRDLLQAVLEVGSGLDLEITLQKIVDVAARVLDATYGALGVRGPDNDLSAFVYTGLTPAQRERMGRLPVGRGILGEVLTHPQVQRIDRIGEHPASVGFPPNHPPMSTFLGAPILIRGDVFGSIYLTEKRAGARFTERDESVILVMSAAAAIAVDNARLFRAAQTRHRWMQLVAKRGSEPLAGIALADTLTHICSDVSALTGAQDVVILTVDDERGTVIGHAGSPVDEVIRIPSDVVGDEPIAVLPADSIEYFGADPQVRWLTVLQLTRASGPFGLLVSTHVDKPHWRPEENAGMAAVAEVTSLAVVYADQQSLARDMELLSDRHRIARDLHDHVIQRLFATGMSLQTTLAALPEDAPVATSIEQVVGDLDRTIEEIRTAIFDLNSGAKNAQNTSTTLRRRVLDTVTELAARAQNAPTVRFRGPVDTLVPAALGPHIDAVLREGLSNALRHAHARYIEVTVAADDVLSLEIADDGVGIPSDAQYSGLGNLSQRAEECDGTFTVSSSLSGTVLLWEVPLYT</sequence>
<dbReference type="InterPro" id="IPR036890">
    <property type="entry name" value="HATPase_C_sf"/>
</dbReference>
<evidence type="ECO:0000313" key="7">
    <source>
        <dbReference type="Proteomes" id="UP000621454"/>
    </source>
</evidence>
<dbReference type="SMART" id="SM00387">
    <property type="entry name" value="HATPase_c"/>
    <property type="match status" value="1"/>
</dbReference>
<evidence type="ECO:0000256" key="2">
    <source>
        <dbReference type="ARBA" id="ARBA00022777"/>
    </source>
</evidence>
<keyword evidence="7" id="KW-1185">Reference proteome</keyword>
<dbReference type="Pfam" id="PF13185">
    <property type="entry name" value="GAF_2"/>
    <property type="match status" value="1"/>
</dbReference>
<dbReference type="CDD" id="cd16917">
    <property type="entry name" value="HATPase_UhpB-NarQ-NarX-like"/>
    <property type="match status" value="1"/>
</dbReference>
<dbReference type="InterPro" id="IPR029016">
    <property type="entry name" value="GAF-like_dom_sf"/>
</dbReference>
<evidence type="ECO:0000256" key="3">
    <source>
        <dbReference type="ARBA" id="ARBA00023012"/>
    </source>
</evidence>
<dbReference type="GO" id="GO:0016020">
    <property type="term" value="C:membrane"/>
    <property type="evidence" value="ECO:0007669"/>
    <property type="project" value="InterPro"/>
</dbReference>
<dbReference type="SMART" id="SM00065">
    <property type="entry name" value="GAF"/>
    <property type="match status" value="1"/>
</dbReference>
<evidence type="ECO:0000259" key="4">
    <source>
        <dbReference type="SMART" id="SM00065"/>
    </source>
</evidence>
<feature type="domain" description="GAF" evidence="4">
    <location>
        <begin position="45"/>
        <end position="192"/>
    </location>
</feature>
<dbReference type="SUPFAM" id="SSF55874">
    <property type="entry name" value="ATPase domain of HSP90 chaperone/DNA topoisomerase II/histidine kinase"/>
    <property type="match status" value="1"/>
</dbReference>
<dbReference type="Gene3D" id="3.30.565.10">
    <property type="entry name" value="Histidine kinase-like ATPase, C-terminal domain"/>
    <property type="match status" value="1"/>
</dbReference>
<protein>
    <submittedName>
        <fullName evidence="6">Histidine kinase</fullName>
    </submittedName>
</protein>
<dbReference type="InterPro" id="IPR003018">
    <property type="entry name" value="GAF"/>
</dbReference>
<name>A0A916WRV2_9ACTN</name>
<dbReference type="EMBL" id="BMGC01000006">
    <property type="protein sequence ID" value="GGB26836.1"/>
    <property type="molecule type" value="Genomic_DNA"/>
</dbReference>
<accession>A0A916WRV2</accession>
<keyword evidence="2 6" id="KW-0418">Kinase</keyword>
<proteinExistence type="predicted"/>
<dbReference type="Pfam" id="PF02518">
    <property type="entry name" value="HATPase_c"/>
    <property type="match status" value="1"/>
</dbReference>
<dbReference type="Proteomes" id="UP000621454">
    <property type="component" value="Unassembled WGS sequence"/>
</dbReference>
<keyword evidence="3" id="KW-0902">Two-component regulatory system</keyword>